<evidence type="ECO:0000313" key="1">
    <source>
        <dbReference type="EMBL" id="OMD22407.1"/>
    </source>
</evidence>
<dbReference type="AlphaFoldDB" id="A0A1R0WVY0"/>
<protein>
    <submittedName>
        <fullName evidence="1">Uncharacterized protein</fullName>
    </submittedName>
</protein>
<name>A0A1R0WVY0_9BACL</name>
<sequence>MKLVKTVSTLTLALIASTSIYTTSSFAAETSSNQVEQSATTSVTSSDTTFVKTVTADEIESIKEEAALTQNINQPNFNENNNNSLGIFSYTEGFTFTMDGWASGTQKRTNGEITFTSNSDVYATIHQRTSFPTEAVPIISYELISKSSGKSAGVRNVSWPYAESSPYTIGWSNVLPGTYYLLITNLGPNQIFGGGFLNAY</sequence>
<dbReference type="EMBL" id="MKQP01000067">
    <property type="protein sequence ID" value="OMD22407.1"/>
    <property type="molecule type" value="Genomic_DNA"/>
</dbReference>
<organism evidence="1 2">
    <name type="scientific">Paenibacillus odorifer</name>
    <dbReference type="NCBI Taxonomy" id="189426"/>
    <lineage>
        <taxon>Bacteria</taxon>
        <taxon>Bacillati</taxon>
        <taxon>Bacillota</taxon>
        <taxon>Bacilli</taxon>
        <taxon>Bacillales</taxon>
        <taxon>Paenibacillaceae</taxon>
        <taxon>Paenibacillus</taxon>
    </lineage>
</organism>
<gene>
    <name evidence="1" type="ORF">BJP51_06200</name>
</gene>
<dbReference type="RefSeq" id="WP_036681592.1">
    <property type="nucleotide sequence ID" value="NZ_MKQN01000029.1"/>
</dbReference>
<accession>A0A1R0WVY0</accession>
<reference evidence="1 2" key="1">
    <citation type="submission" date="2016-10" db="EMBL/GenBank/DDBJ databases">
        <title>Paenibacillus species isolates.</title>
        <authorList>
            <person name="Beno S.M."/>
        </authorList>
    </citation>
    <scope>NUCLEOTIDE SEQUENCE [LARGE SCALE GENOMIC DNA]</scope>
    <source>
        <strain evidence="1 2">FSL H7-0604</strain>
    </source>
</reference>
<comment type="caution">
    <text evidence="1">The sequence shown here is derived from an EMBL/GenBank/DDBJ whole genome shotgun (WGS) entry which is preliminary data.</text>
</comment>
<dbReference type="Proteomes" id="UP000187465">
    <property type="component" value="Unassembled WGS sequence"/>
</dbReference>
<proteinExistence type="predicted"/>
<evidence type="ECO:0000313" key="2">
    <source>
        <dbReference type="Proteomes" id="UP000187465"/>
    </source>
</evidence>